<dbReference type="eggNOG" id="COG0069">
    <property type="taxonomic scope" value="Bacteria"/>
</dbReference>
<feature type="region of interest" description="Disordered" evidence="3">
    <location>
        <begin position="490"/>
        <end position="510"/>
    </location>
</feature>
<dbReference type="GO" id="GO:0006537">
    <property type="term" value="P:glutamate biosynthetic process"/>
    <property type="evidence" value="ECO:0007669"/>
    <property type="project" value="InterPro"/>
</dbReference>
<dbReference type="InterPro" id="IPR024188">
    <property type="entry name" value="GltB"/>
</dbReference>
<dbReference type="PANTHER" id="PTHR43819">
    <property type="entry name" value="ARCHAEAL-TYPE GLUTAMATE SYNTHASE [NADPH]"/>
    <property type="match status" value="1"/>
</dbReference>
<organism evidence="5">
    <name type="scientific">Accumulibacter regalis</name>
    <dbReference type="NCBI Taxonomy" id="522306"/>
    <lineage>
        <taxon>Bacteria</taxon>
        <taxon>Pseudomonadati</taxon>
        <taxon>Pseudomonadota</taxon>
        <taxon>Betaproteobacteria</taxon>
        <taxon>Candidatus Accumulibacter</taxon>
    </lineage>
</organism>
<proteinExistence type="inferred from homology"/>
<dbReference type="HOGENOM" id="CLU_026563_1_0_4"/>
<dbReference type="SUPFAM" id="SSF51395">
    <property type="entry name" value="FMN-linked oxidoreductases"/>
    <property type="match status" value="1"/>
</dbReference>
<dbReference type="InterPro" id="IPR013785">
    <property type="entry name" value="Aldolase_TIM"/>
</dbReference>
<accession>C7RL40</accession>
<evidence type="ECO:0000256" key="3">
    <source>
        <dbReference type="SAM" id="MobiDB-lite"/>
    </source>
</evidence>
<dbReference type="OrthoDB" id="9758182at2"/>
<gene>
    <name evidence="5" type="ordered locus">CAP2UW1_0511</name>
</gene>
<dbReference type="Pfam" id="PF01645">
    <property type="entry name" value="Glu_synthase"/>
    <property type="match status" value="1"/>
</dbReference>
<dbReference type="PANTHER" id="PTHR43819:SF1">
    <property type="entry name" value="ARCHAEAL-TYPE GLUTAMATE SYNTHASE [NADPH]"/>
    <property type="match status" value="1"/>
</dbReference>
<reference evidence="5" key="2">
    <citation type="submission" date="2009-09" db="EMBL/GenBank/DDBJ databases">
        <title>Complete sequence of chromosome of Candidatus Accumulibacter phosphatis clade IIA str. UW-1.</title>
        <authorList>
            <consortium name="US DOE Joint Genome Institute"/>
            <person name="Martin H.G."/>
            <person name="Ivanova N."/>
            <person name="Kunin V."/>
            <person name="Warnecke F."/>
            <person name="Barry K."/>
            <person name="He S."/>
            <person name="Salamov A."/>
            <person name="Szeto E."/>
            <person name="Dalin E."/>
            <person name="Pangilinan J.L."/>
            <person name="Lapidus A."/>
            <person name="Lowry S."/>
            <person name="Kyrpides N.C."/>
            <person name="McMahon K.D."/>
            <person name="Hugenholtz P."/>
        </authorList>
    </citation>
    <scope>NUCLEOTIDE SEQUENCE [LARGE SCALE GENOMIC DNA]</scope>
    <source>
        <strain evidence="5">UW-1</strain>
    </source>
</reference>
<dbReference type="Gene3D" id="3.20.20.70">
    <property type="entry name" value="Aldolase class I"/>
    <property type="match status" value="1"/>
</dbReference>
<evidence type="ECO:0000256" key="1">
    <source>
        <dbReference type="ARBA" id="ARBA00009716"/>
    </source>
</evidence>
<dbReference type="GO" id="GO:0015930">
    <property type="term" value="F:glutamate synthase activity"/>
    <property type="evidence" value="ECO:0007669"/>
    <property type="project" value="InterPro"/>
</dbReference>
<evidence type="ECO:0000256" key="2">
    <source>
        <dbReference type="PIRNR" id="PIRNR006429"/>
    </source>
</evidence>
<evidence type="ECO:0000313" key="5">
    <source>
        <dbReference type="EMBL" id="ACV33862.1"/>
    </source>
</evidence>
<feature type="domain" description="Glutamate synthase" evidence="4">
    <location>
        <begin position="125"/>
        <end position="456"/>
    </location>
</feature>
<name>C7RL40_ACCRE</name>
<evidence type="ECO:0000259" key="4">
    <source>
        <dbReference type="Pfam" id="PF01645"/>
    </source>
</evidence>
<dbReference type="EMBL" id="CP001715">
    <property type="protein sequence ID" value="ACV33862.1"/>
    <property type="molecule type" value="Genomic_DNA"/>
</dbReference>
<dbReference type="STRING" id="522306.CAP2UW1_0511"/>
<reference evidence="5" key="1">
    <citation type="submission" date="2009-08" db="EMBL/GenBank/DDBJ databases">
        <authorList>
            <consortium name="US DOE Joint Genome Institute"/>
            <person name="Lucas S."/>
            <person name="Copeland A."/>
            <person name="Lapidus A."/>
            <person name="Glavina del Rio T."/>
            <person name="Dalin E."/>
            <person name="Tice H."/>
            <person name="Bruce D."/>
            <person name="Barry K."/>
            <person name="Pitluck S."/>
            <person name="Lowry S."/>
            <person name="Larimer F."/>
            <person name="Land M."/>
            <person name="Hauser L."/>
            <person name="Kyrpides N."/>
            <person name="Ivanova N."/>
            <person name="McMahon K.D."/>
            <person name="Hugenholtz P."/>
        </authorList>
    </citation>
    <scope>NUCLEOTIDE SEQUENCE</scope>
    <source>
        <strain evidence="5">UW-1</strain>
    </source>
</reference>
<dbReference type="KEGG" id="app:CAP2UW1_0511"/>
<dbReference type="PIRSF" id="PIRSF006429">
    <property type="entry name" value="GOGAT_lg_2"/>
    <property type="match status" value="1"/>
</dbReference>
<sequence precursor="true">MFDLLLASLGALLALFVIGTMVYLYVQDVTQEKHAVLRNFPLVGHLRYFFERLGEYFRQYFFLGDREEMPFDRATRSWVYRMAKNEGGIIGFGSTYRIHESGALIFVNAPFPVLDEEQQPSPALMIGEGYCATPFAGRSLVNISAMSFGAISRPAVRALSRGAASAGCWLDTGEGGLSPGHLDGGCDIIFQIGTAKYGVRDENGHLSDPRLCELAAQATVRAFEIKLSQGAKPGKGGVLLGNKVTPEIAAIRGIPEGRDSLSPNRHRDIADIDQLLDLVEHVRALTGKPVGVKTAIGGDQFLKDLAAAVARRGLQAAPDFLTIDGGEGGSGAAPQALADHMALSIDEALPLVVDALIASGLRDRIRVIAAGQLVTPARVAWALAAGADFVNTARGFMFALGCIQALRCHTNTCPTGVTTHDPRLQRGLVVEDKAARVASYCRNMNKEVEMIAHSCGLPHARGLRREHVRIVQPSGQSVALDVLRPYPTRRESGPGNCHAARPPLVPASQV</sequence>
<dbReference type="InterPro" id="IPR002932">
    <property type="entry name" value="Glu_synthdom"/>
</dbReference>
<comment type="similarity">
    <text evidence="1 2">Belongs to the glutamate synthase family.</text>
</comment>
<dbReference type="CDD" id="cd02808">
    <property type="entry name" value="GltS_FMN"/>
    <property type="match status" value="1"/>
</dbReference>
<dbReference type="AlphaFoldDB" id="C7RL40"/>
<protein>
    <submittedName>
        <fullName evidence="5">Ferredoxin-dependent glutamate synthase</fullName>
    </submittedName>
</protein>